<dbReference type="EMBL" id="GISG01066589">
    <property type="protein sequence ID" value="MBA4628608.1"/>
    <property type="molecule type" value="Transcribed_RNA"/>
</dbReference>
<reference evidence="1" key="1">
    <citation type="journal article" date="2013" name="J. Plant Res.">
        <title>Effect of fungi and light on seed germination of three Opuntia species from semiarid lands of central Mexico.</title>
        <authorList>
            <person name="Delgado-Sanchez P."/>
            <person name="Jimenez-Bremont J.F."/>
            <person name="Guerrero-Gonzalez Mde L."/>
            <person name="Flores J."/>
        </authorList>
    </citation>
    <scope>NUCLEOTIDE SEQUENCE</scope>
    <source>
        <tissue evidence="1">Cladode</tissue>
    </source>
</reference>
<accession>A0A7C9CYA5</accession>
<evidence type="ECO:0000313" key="1">
    <source>
        <dbReference type="EMBL" id="MBA4628607.1"/>
    </source>
</evidence>
<protein>
    <submittedName>
        <fullName evidence="1">Uncharacterized protein</fullName>
    </submittedName>
</protein>
<name>A0A7C9CYA5_OPUST</name>
<reference evidence="1" key="2">
    <citation type="submission" date="2020-07" db="EMBL/GenBank/DDBJ databases">
        <authorList>
            <person name="Vera ALvarez R."/>
            <person name="Arias-Moreno D.M."/>
            <person name="Jimenez-Jacinto V."/>
            <person name="Jimenez-Bremont J.F."/>
            <person name="Swaminathan K."/>
            <person name="Moose S.P."/>
            <person name="Guerrero-Gonzalez M.L."/>
            <person name="Marino-Ramirez L."/>
            <person name="Landsman D."/>
            <person name="Rodriguez-Kessler M."/>
            <person name="Delgado-Sanchez P."/>
        </authorList>
    </citation>
    <scope>NUCLEOTIDE SEQUENCE</scope>
    <source>
        <tissue evidence="1">Cladode</tissue>
    </source>
</reference>
<dbReference type="AlphaFoldDB" id="A0A7C9CYA5"/>
<organism evidence="1">
    <name type="scientific">Opuntia streptacantha</name>
    <name type="common">Prickly pear cactus</name>
    <name type="synonym">Opuntia cardona</name>
    <dbReference type="NCBI Taxonomy" id="393608"/>
    <lineage>
        <taxon>Eukaryota</taxon>
        <taxon>Viridiplantae</taxon>
        <taxon>Streptophyta</taxon>
        <taxon>Embryophyta</taxon>
        <taxon>Tracheophyta</taxon>
        <taxon>Spermatophyta</taxon>
        <taxon>Magnoliopsida</taxon>
        <taxon>eudicotyledons</taxon>
        <taxon>Gunneridae</taxon>
        <taxon>Pentapetalae</taxon>
        <taxon>Caryophyllales</taxon>
        <taxon>Cactineae</taxon>
        <taxon>Cactaceae</taxon>
        <taxon>Opuntioideae</taxon>
        <taxon>Opuntia</taxon>
    </lineage>
</organism>
<sequence length="169" mass="19755">MDGMKEQPSEKENHSSRVKNHPCLQCKRGTVIMLSIFQVSLHCPPNSSQHVIQDIPWIFLPWIIGCQHSDFTFISSNLKHTKPCFNIIAEFLDDVLRNTTEKNLQLSLLFFIHWKIKTREQLVHYSKQQMFADLSCLQHLGTPSHFIPGLISRRLQCRFSRVSYIHRSP</sequence>
<dbReference type="EMBL" id="GISG01066588">
    <property type="protein sequence ID" value="MBA4628607.1"/>
    <property type="molecule type" value="Transcribed_RNA"/>
</dbReference>
<proteinExistence type="predicted"/>